<dbReference type="PANTHER" id="PTHR33116">
    <property type="entry name" value="REVERSE TRANSCRIPTASE ZINC-BINDING DOMAIN-CONTAINING PROTEIN-RELATED-RELATED"/>
    <property type="match status" value="1"/>
</dbReference>
<dbReference type="InterPro" id="IPR000477">
    <property type="entry name" value="RT_dom"/>
</dbReference>
<sequence>MDSLEAQWEKFTLSEAEGDTADLVSTTDQPKSYLAAKFLTRRALNAEAVARTFTPLWRTDHGFTIRDMNENRLVFIFEDEADRERVMMGEPWAYDKHLVVFQRIEEEEAIDDVVFQETSLWVQLHGLPVRRMNPEVASILVSSLGRVEQIAENEASADGGHAMRIRIRLDVTKPLSRGRKARLEQGRETWISFKYERLPNFCYWCGLLSHSEKDCPIWLLNKTSLRAEDQPFGPWLRAANDRPWRKTEIKVDGICKPQSQKQPKPPSTQKANPSPFTNTKNTYQTRPPHPFPSHTDPATPPEKTMTSTPLSAETPPSLTAVPNMANENDGLINMEVEENPGFHHYVPANHTNGASIFEQELREIDAAIGFVPHSPVNKSTTPQNILLSPPPTPTLQTIPQSPRVFGDITNTIQPHAKTTKPYPGKKSWKKLARANGDQAITQSGPLQGKRSSSSMEAEDDGPLERLRCQLQFDNKFVACSRNNGGGLCLFWKAAVNLRVQSFSASHIDAIVNENQTDAWRLTGFYGAPETHLREESWTLLRRLSSLFSLPWCCLGDFNELTRAEEKQGRIHRSETQMQRFRDAIDDCGFLDLGYHGPSFTWTNNRGGDMTWERLDRALATPEWLMLFPTTKVHHLDGRWSDHKPILMSTEPLRTPTRKLFRFEEMWTADTGCEETVAASWKSLKDGVPMYQVWDKIHACRKGLRRWSYHSFGSLKKQIHEAETRLKEAETNSMRGRDHLQYKMLQTELHTLLGKEERMWRQRSRLEWLQAGDKNTRYFHCRATQRRRRNRILQLKDSTGSWIPHQTQVPQVFITFYNDLFTSANPNQIEQVVEKIPRVVTSEMNHHLTKDFMPLEVLEAVKQMSPIKSPGPDGFPPIFYQKYWHIIGEDVSKAVLTCLNSGKILKAINHTHITLIPKVKNPESVVDFRPISLCNVIYKIISKVLTNRLKSILPQIVSESQSAFVPGRLITDNILVAFETLHHMHQQRRGKSGSVALKLDMSKAYDRVEWKYLERVMQQMGFHEKWVKIMMECISTVSYSILINGEPHGYIKPSRGLRQGDPLSPYLFLFCAEGLHSLLQQAKNEGNMCGVSISRCGPKLTHLFFADDSLLFCKATTNEVRCIQDILTAYEHASGQQINRQKTTLFFSKSTPRPIQNHIQVMLGVPVIHQYEKYLGLPSFIGRAKYSSFAQIKERVWSKLKGWKEKLISQAGKEILIKSVAQAIPTYAMSCFRLPQRLIKEIEILIRRFWWGQEGERGKMHWIPWDSLCQTKQKGGIGFRELGFFNEALLAKQVWRLMHNRNSLFYKVFKAKYFPQCSILDAQLNARSSYAWKSIMGARDVIRKGSIWRIGDGKNIKIWGDRWLPVSHHHTIISPRLPQATITHVVQLIDPDSKTWNSAVVKANFLPFEAETILGIPLCTTRIEDMLIWGGTRSGIYAVRSGYHLLLDEKQRETPGVSDAAAQTQVWKSIWSLPVPTKVRHFLWRACHDSLPTKKNLHHRHVLNDPHCPNCTNSVESTLHALVQCKNLQRIWQATPWGRHLAEASFVDFMELYHRNMQTLQAQELHLFTMVIWSIWYRRNRQRLNQPIEDIDRLLPRASELLTEFQQAQNDHSPPARPPEPPTVIKWAPPRPGRYKVNFDGAVFRESNEAGIGAIVRNHRGEVMAALCQRIPYPYSIEAVEASAAKAAVTFVLDLGIQEVDIEGDSLKIITALQQISPCYTSYGHLILDTNTLAQNLTSYQFMHVKRDGNSVAHSLAKRARLCEPLEIWMESVPPDLHTILFSDFPLI</sequence>
<evidence type="ECO:0000256" key="1">
    <source>
        <dbReference type="SAM" id="MobiDB-lite"/>
    </source>
</evidence>
<dbReference type="InterPro" id="IPR005135">
    <property type="entry name" value="Endo/exonuclease/phosphatase"/>
</dbReference>
<dbReference type="Pfam" id="PF14111">
    <property type="entry name" value="DUF4283"/>
    <property type="match status" value="1"/>
</dbReference>
<dbReference type="InterPro" id="IPR002156">
    <property type="entry name" value="RNaseH_domain"/>
</dbReference>
<protein>
    <recommendedName>
        <fullName evidence="2">Reverse transcriptase domain-containing protein</fullName>
    </recommendedName>
</protein>
<dbReference type="InterPro" id="IPR025558">
    <property type="entry name" value="DUF4283"/>
</dbReference>
<dbReference type="SUPFAM" id="SSF53098">
    <property type="entry name" value="Ribonuclease H-like"/>
    <property type="match status" value="1"/>
</dbReference>
<gene>
    <name evidence="3" type="ORF">FSB_LOCUS3428</name>
</gene>
<feature type="compositionally biased region" description="Low complexity" evidence="1">
    <location>
        <begin position="256"/>
        <end position="270"/>
    </location>
</feature>
<dbReference type="CDD" id="cd06222">
    <property type="entry name" value="RNase_H_like"/>
    <property type="match status" value="1"/>
</dbReference>
<evidence type="ECO:0000313" key="3">
    <source>
        <dbReference type="EMBL" id="SPC75546.1"/>
    </source>
</evidence>
<dbReference type="GO" id="GO:0004523">
    <property type="term" value="F:RNA-DNA hybrid ribonuclease activity"/>
    <property type="evidence" value="ECO:0007669"/>
    <property type="project" value="InterPro"/>
</dbReference>
<feature type="region of interest" description="Disordered" evidence="1">
    <location>
        <begin position="437"/>
        <end position="460"/>
    </location>
</feature>
<dbReference type="PANTHER" id="PTHR33116:SF86">
    <property type="entry name" value="REVERSE TRANSCRIPTASE DOMAIN-CONTAINING PROTEIN"/>
    <property type="match status" value="1"/>
</dbReference>
<name>A0A2N9E9A1_FAGSY</name>
<proteinExistence type="predicted"/>
<dbReference type="GO" id="GO:0003676">
    <property type="term" value="F:nucleic acid binding"/>
    <property type="evidence" value="ECO:0007669"/>
    <property type="project" value="InterPro"/>
</dbReference>
<dbReference type="Pfam" id="PF13456">
    <property type="entry name" value="RVT_3"/>
    <property type="match status" value="1"/>
</dbReference>
<dbReference type="InterPro" id="IPR044730">
    <property type="entry name" value="RNase_H-like_dom_plant"/>
</dbReference>
<dbReference type="Gene3D" id="3.30.420.10">
    <property type="entry name" value="Ribonuclease H-like superfamily/Ribonuclease H"/>
    <property type="match status" value="1"/>
</dbReference>
<dbReference type="InterPro" id="IPR012337">
    <property type="entry name" value="RNaseH-like_sf"/>
</dbReference>
<dbReference type="SUPFAM" id="SSF56672">
    <property type="entry name" value="DNA/RNA polymerases"/>
    <property type="match status" value="1"/>
</dbReference>
<dbReference type="InterPro" id="IPR043502">
    <property type="entry name" value="DNA/RNA_pol_sf"/>
</dbReference>
<dbReference type="Gene3D" id="3.60.10.10">
    <property type="entry name" value="Endonuclease/exonuclease/phosphatase"/>
    <property type="match status" value="1"/>
</dbReference>
<dbReference type="Pfam" id="PF03372">
    <property type="entry name" value="Exo_endo_phos"/>
    <property type="match status" value="1"/>
</dbReference>
<dbReference type="InterPro" id="IPR036691">
    <property type="entry name" value="Endo/exonu/phosph_ase_sf"/>
</dbReference>
<dbReference type="InterPro" id="IPR026960">
    <property type="entry name" value="RVT-Znf"/>
</dbReference>
<dbReference type="Pfam" id="PF00078">
    <property type="entry name" value="RVT_1"/>
    <property type="match status" value="1"/>
</dbReference>
<feature type="region of interest" description="Disordered" evidence="1">
    <location>
        <begin position="253"/>
        <end position="321"/>
    </location>
</feature>
<feature type="region of interest" description="Disordered" evidence="1">
    <location>
        <begin position="379"/>
        <end position="399"/>
    </location>
</feature>
<feature type="compositionally biased region" description="Polar residues" evidence="1">
    <location>
        <begin position="271"/>
        <end position="285"/>
    </location>
</feature>
<feature type="compositionally biased region" description="Polar residues" evidence="1">
    <location>
        <begin position="304"/>
        <end position="317"/>
    </location>
</feature>
<evidence type="ECO:0000259" key="2">
    <source>
        <dbReference type="PROSITE" id="PS50878"/>
    </source>
</evidence>
<feature type="compositionally biased region" description="Polar residues" evidence="1">
    <location>
        <begin position="438"/>
        <end position="455"/>
    </location>
</feature>
<feature type="domain" description="Reverse transcriptase" evidence="2">
    <location>
        <begin position="896"/>
        <end position="1166"/>
    </location>
</feature>
<feature type="region of interest" description="Disordered" evidence="1">
    <location>
        <begin position="1605"/>
        <end position="1626"/>
    </location>
</feature>
<dbReference type="PROSITE" id="PS50878">
    <property type="entry name" value="RT_POL"/>
    <property type="match status" value="1"/>
</dbReference>
<dbReference type="Pfam" id="PF13966">
    <property type="entry name" value="zf-RVT"/>
    <property type="match status" value="1"/>
</dbReference>
<accession>A0A2N9E9A1</accession>
<reference evidence="3" key="1">
    <citation type="submission" date="2018-02" db="EMBL/GenBank/DDBJ databases">
        <authorList>
            <person name="Cohen D.B."/>
            <person name="Kent A.D."/>
        </authorList>
    </citation>
    <scope>NUCLEOTIDE SEQUENCE</scope>
</reference>
<dbReference type="EMBL" id="OIVN01000167">
    <property type="protein sequence ID" value="SPC75546.1"/>
    <property type="molecule type" value="Genomic_DNA"/>
</dbReference>
<dbReference type="InterPro" id="IPR036397">
    <property type="entry name" value="RNaseH_sf"/>
</dbReference>
<dbReference type="InterPro" id="IPR025836">
    <property type="entry name" value="Zn_knuckle_CX2CX4HX4C"/>
</dbReference>
<dbReference type="CDD" id="cd01650">
    <property type="entry name" value="RT_nLTR_like"/>
    <property type="match status" value="1"/>
</dbReference>
<organism evidence="3">
    <name type="scientific">Fagus sylvatica</name>
    <name type="common">Beechnut</name>
    <dbReference type="NCBI Taxonomy" id="28930"/>
    <lineage>
        <taxon>Eukaryota</taxon>
        <taxon>Viridiplantae</taxon>
        <taxon>Streptophyta</taxon>
        <taxon>Embryophyta</taxon>
        <taxon>Tracheophyta</taxon>
        <taxon>Spermatophyta</taxon>
        <taxon>Magnoliopsida</taxon>
        <taxon>eudicotyledons</taxon>
        <taxon>Gunneridae</taxon>
        <taxon>Pentapetalae</taxon>
        <taxon>rosids</taxon>
        <taxon>fabids</taxon>
        <taxon>Fagales</taxon>
        <taxon>Fagaceae</taxon>
        <taxon>Fagus</taxon>
    </lineage>
</organism>
<dbReference type="Pfam" id="PF14392">
    <property type="entry name" value="zf-CCHC_4"/>
    <property type="match status" value="1"/>
</dbReference>
<dbReference type="SUPFAM" id="SSF56219">
    <property type="entry name" value="DNase I-like"/>
    <property type="match status" value="1"/>
</dbReference>